<dbReference type="Proteomes" id="UP000299102">
    <property type="component" value="Unassembled WGS sequence"/>
</dbReference>
<gene>
    <name evidence="1" type="ORF">EVAR_3857_1</name>
</gene>
<evidence type="ECO:0000313" key="1">
    <source>
        <dbReference type="EMBL" id="GBP04471.1"/>
    </source>
</evidence>
<protein>
    <submittedName>
        <fullName evidence="1">Uncharacterized protein</fullName>
    </submittedName>
</protein>
<name>A0A4C1STU4_EUMVA</name>
<proteinExistence type="predicted"/>
<dbReference type="EMBL" id="BGZK01000014">
    <property type="protein sequence ID" value="GBP04471.1"/>
    <property type="molecule type" value="Genomic_DNA"/>
</dbReference>
<dbReference type="SUPFAM" id="SSF48695">
    <property type="entry name" value="Multiheme cytochromes"/>
    <property type="match status" value="1"/>
</dbReference>
<comment type="caution">
    <text evidence="1">The sequence shown here is derived from an EMBL/GenBank/DDBJ whole genome shotgun (WGS) entry which is preliminary data.</text>
</comment>
<keyword evidence="2" id="KW-1185">Reference proteome</keyword>
<evidence type="ECO:0000313" key="2">
    <source>
        <dbReference type="Proteomes" id="UP000299102"/>
    </source>
</evidence>
<reference evidence="1 2" key="1">
    <citation type="journal article" date="2019" name="Commun. Biol.">
        <title>The bagworm genome reveals a unique fibroin gene that provides high tensile strength.</title>
        <authorList>
            <person name="Kono N."/>
            <person name="Nakamura H."/>
            <person name="Ohtoshi R."/>
            <person name="Tomita M."/>
            <person name="Numata K."/>
            <person name="Arakawa K."/>
        </authorList>
    </citation>
    <scope>NUCLEOTIDE SEQUENCE [LARGE SCALE GENOMIC DNA]</scope>
</reference>
<dbReference type="AlphaFoldDB" id="A0A4C1STU4"/>
<organism evidence="1 2">
    <name type="scientific">Eumeta variegata</name>
    <name type="common">Bagworm moth</name>
    <name type="synonym">Eumeta japonica</name>
    <dbReference type="NCBI Taxonomy" id="151549"/>
    <lineage>
        <taxon>Eukaryota</taxon>
        <taxon>Metazoa</taxon>
        <taxon>Ecdysozoa</taxon>
        <taxon>Arthropoda</taxon>
        <taxon>Hexapoda</taxon>
        <taxon>Insecta</taxon>
        <taxon>Pterygota</taxon>
        <taxon>Neoptera</taxon>
        <taxon>Endopterygota</taxon>
        <taxon>Lepidoptera</taxon>
        <taxon>Glossata</taxon>
        <taxon>Ditrysia</taxon>
        <taxon>Tineoidea</taxon>
        <taxon>Psychidae</taxon>
        <taxon>Oiketicinae</taxon>
        <taxon>Eumeta</taxon>
    </lineage>
</organism>
<dbReference type="InterPro" id="IPR036280">
    <property type="entry name" value="Multihaem_cyt_sf"/>
</dbReference>
<sequence>MAFCCHLWRIETPLQHQLENSRMRLMNRLFNIFTLQPPYISPHSPNFDTLTSLQTPRPRFTPHLSPAFPFTPKIPHSLQFRRHSHPKSQPHHCSCHSASFFPTVRTAVVTLTSDRILTYPTVTHQVSSPQFAPQSSPSPQMVYSPAPRHSASFFPTVRTAVVTLTSDGILTCSSCHSASFFPTVRTAVVTLTSDGILTCSSCHSASLFPTVRTAVVTLTSDGILTCSSCHSASFFSTVHTAVVTLTSDVYSPSLPVTKQAYSLQFEPQLSTSPHNAPPVTQQVSPQFIPQFSPSSQIAFHTASDFEHSTFTPQIHKHPKTLHILFLKMFNFKRRNNNIERFSFKFNG</sequence>
<accession>A0A4C1STU4</accession>